<keyword evidence="5" id="KW-1133">Transmembrane helix</keyword>
<dbReference type="Pfam" id="PF00067">
    <property type="entry name" value="p450"/>
    <property type="match status" value="1"/>
</dbReference>
<dbReference type="Proteomes" id="UP000789342">
    <property type="component" value="Unassembled WGS sequence"/>
</dbReference>
<evidence type="ECO:0000256" key="1">
    <source>
        <dbReference type="ARBA" id="ARBA00022723"/>
    </source>
</evidence>
<feature type="transmembrane region" description="Helical" evidence="5">
    <location>
        <begin position="12"/>
        <end position="34"/>
    </location>
</feature>
<dbReference type="CDD" id="cd00302">
    <property type="entry name" value="cytochrome_P450"/>
    <property type="match status" value="1"/>
</dbReference>
<feature type="binding site" description="axial binding residue" evidence="3">
    <location>
        <position position="481"/>
    </location>
    <ligand>
        <name>heme</name>
        <dbReference type="ChEBI" id="CHEBI:30413"/>
    </ligand>
    <ligandPart>
        <name>Fe</name>
        <dbReference type="ChEBI" id="CHEBI:18248"/>
    </ligandPart>
</feature>
<organism evidence="6 7">
    <name type="scientific">Acaulospora morrowiae</name>
    <dbReference type="NCBI Taxonomy" id="94023"/>
    <lineage>
        <taxon>Eukaryota</taxon>
        <taxon>Fungi</taxon>
        <taxon>Fungi incertae sedis</taxon>
        <taxon>Mucoromycota</taxon>
        <taxon>Glomeromycotina</taxon>
        <taxon>Glomeromycetes</taxon>
        <taxon>Diversisporales</taxon>
        <taxon>Acaulosporaceae</taxon>
        <taxon>Acaulospora</taxon>
    </lineage>
</organism>
<dbReference type="SUPFAM" id="SSF48264">
    <property type="entry name" value="Cytochrome P450"/>
    <property type="match status" value="1"/>
</dbReference>
<proteinExistence type="inferred from homology"/>
<dbReference type="InterPro" id="IPR001128">
    <property type="entry name" value="Cyt_P450"/>
</dbReference>
<gene>
    <name evidence="6" type="ORF">AMORRO_LOCUS787</name>
</gene>
<keyword evidence="7" id="KW-1185">Reference proteome</keyword>
<dbReference type="AlphaFoldDB" id="A0A9N8YTU7"/>
<dbReference type="PANTHER" id="PTHR24301">
    <property type="entry name" value="THROMBOXANE-A SYNTHASE"/>
    <property type="match status" value="1"/>
</dbReference>
<protein>
    <submittedName>
        <fullName evidence="6">17259_t:CDS:1</fullName>
    </submittedName>
</protein>
<keyword evidence="1 3" id="KW-0479">Metal-binding</keyword>
<dbReference type="PANTHER" id="PTHR24301:SF2">
    <property type="entry name" value="THROMBOXANE-A SYNTHASE"/>
    <property type="match status" value="1"/>
</dbReference>
<keyword evidence="4" id="KW-0560">Oxidoreductase</keyword>
<dbReference type="PROSITE" id="PS00086">
    <property type="entry name" value="CYTOCHROME_P450"/>
    <property type="match status" value="1"/>
</dbReference>
<dbReference type="EMBL" id="CAJVPV010000251">
    <property type="protein sequence ID" value="CAG8448778.1"/>
    <property type="molecule type" value="Genomic_DNA"/>
</dbReference>
<dbReference type="PRINTS" id="PR00385">
    <property type="entry name" value="P450"/>
</dbReference>
<evidence type="ECO:0000313" key="6">
    <source>
        <dbReference type="EMBL" id="CAG8448778.1"/>
    </source>
</evidence>
<comment type="similarity">
    <text evidence="4">Belongs to the cytochrome P450 family.</text>
</comment>
<sequence>MFAYTITDFISFVKSNFLLIISLTVVTYVIQYYVNYFNRSSRIPGPFPLPFIGNLHQIGGDLSSAANLFQKRYGDLYEFYMGNKRIIVISRPDLVEKVWGPLSLKSTRFIMRNPFSEGLDELGLGTKGMVFNRDIESWNMNRKLLVPSISSPPFLRESIKLCSEIIDEVFECWKIMGEGAQVEFSDWIDALTADVVIRTATGKKVSSITKLFDSLNIKEKLEMQGVWQDGTDFIQAIHTYNESMGFMMLLPTFFRRNFPGIGKLNKKFLDNRDWIIKELDKMVAERRREIESIPLDQPLEQTILTLLLVTNTERDSKKNSSSKLDRPLTNEEIIPIIREVFTGGLDTTANTLSFIGFYIAKHRDVYLKMRKEVLDVYGTLDNPNITFESYGKLKYIEAVINESIRIFPTVSIIARTSVEEEEFDGFTIQPDTAIYTDFKALGNDPKYFKEPEIFNPDRFFNDKESIGKYSHLPFGNGVRMCPGRLWAIVQMKTFLVKLLCKFDIEPVCENDIPKYVYATVNRPVDIKLLLKTRKD</sequence>
<dbReference type="InterPro" id="IPR036396">
    <property type="entry name" value="Cyt_P450_sf"/>
</dbReference>
<dbReference type="Gene3D" id="1.10.630.10">
    <property type="entry name" value="Cytochrome P450"/>
    <property type="match status" value="1"/>
</dbReference>
<evidence type="ECO:0000256" key="4">
    <source>
        <dbReference type="RuleBase" id="RU000461"/>
    </source>
</evidence>
<name>A0A9N8YTU7_9GLOM</name>
<comment type="cofactor">
    <cofactor evidence="3">
        <name>heme</name>
        <dbReference type="ChEBI" id="CHEBI:30413"/>
    </cofactor>
</comment>
<dbReference type="PRINTS" id="PR00463">
    <property type="entry name" value="EP450I"/>
</dbReference>
<dbReference type="OrthoDB" id="1470350at2759"/>
<dbReference type="InterPro" id="IPR002401">
    <property type="entry name" value="Cyt_P450_E_grp-I"/>
</dbReference>
<keyword evidence="3 4" id="KW-0349">Heme</keyword>
<keyword evidence="5" id="KW-0472">Membrane</keyword>
<keyword evidence="5" id="KW-0812">Transmembrane</keyword>
<dbReference type="GO" id="GO:0020037">
    <property type="term" value="F:heme binding"/>
    <property type="evidence" value="ECO:0007669"/>
    <property type="project" value="InterPro"/>
</dbReference>
<evidence type="ECO:0000256" key="3">
    <source>
        <dbReference type="PIRSR" id="PIRSR602401-1"/>
    </source>
</evidence>
<comment type="caution">
    <text evidence="6">The sequence shown here is derived from an EMBL/GenBank/DDBJ whole genome shotgun (WGS) entry which is preliminary data.</text>
</comment>
<evidence type="ECO:0000256" key="5">
    <source>
        <dbReference type="SAM" id="Phobius"/>
    </source>
</evidence>
<dbReference type="GO" id="GO:0016705">
    <property type="term" value="F:oxidoreductase activity, acting on paired donors, with incorporation or reduction of molecular oxygen"/>
    <property type="evidence" value="ECO:0007669"/>
    <property type="project" value="InterPro"/>
</dbReference>
<accession>A0A9N8YTU7</accession>
<dbReference type="GO" id="GO:0004497">
    <property type="term" value="F:monooxygenase activity"/>
    <property type="evidence" value="ECO:0007669"/>
    <property type="project" value="UniProtKB-KW"/>
</dbReference>
<reference evidence="6" key="1">
    <citation type="submission" date="2021-06" db="EMBL/GenBank/DDBJ databases">
        <authorList>
            <person name="Kallberg Y."/>
            <person name="Tangrot J."/>
            <person name="Rosling A."/>
        </authorList>
    </citation>
    <scope>NUCLEOTIDE SEQUENCE</scope>
    <source>
        <strain evidence="6">CL551</strain>
    </source>
</reference>
<dbReference type="GO" id="GO:0005506">
    <property type="term" value="F:iron ion binding"/>
    <property type="evidence" value="ECO:0007669"/>
    <property type="project" value="InterPro"/>
</dbReference>
<keyword evidence="4" id="KW-0503">Monooxygenase</keyword>
<evidence type="ECO:0000256" key="2">
    <source>
        <dbReference type="ARBA" id="ARBA00023004"/>
    </source>
</evidence>
<keyword evidence="2 3" id="KW-0408">Iron</keyword>
<evidence type="ECO:0000313" key="7">
    <source>
        <dbReference type="Proteomes" id="UP000789342"/>
    </source>
</evidence>
<dbReference type="InterPro" id="IPR017972">
    <property type="entry name" value="Cyt_P450_CS"/>
</dbReference>